<evidence type="ECO:0000313" key="2">
    <source>
        <dbReference type="Proteomes" id="UP000287896"/>
    </source>
</evidence>
<dbReference type="EMBL" id="MK288021">
    <property type="protein sequence ID" value="AZU98967.1"/>
    <property type="molecule type" value="Genomic_DNA"/>
</dbReference>
<name>A0A3Q9R7L6_9CAUD</name>
<reference evidence="1 2" key="1">
    <citation type="submission" date="2018-12" db="EMBL/GenBank/DDBJ databases">
        <title>Characterization of a novel siphovirus infacting Bacillus anthracis.</title>
        <authorList>
            <person name="Hu X."/>
            <person name="Wan X."/>
            <person name="Geng P."/>
            <person name="Yuan Z."/>
        </authorList>
    </citation>
    <scope>NUCLEOTIDE SEQUENCE [LARGE SCALE GENOMIC DNA]</scope>
</reference>
<evidence type="ECO:0000313" key="1">
    <source>
        <dbReference type="EMBL" id="AZU98967.1"/>
    </source>
</evidence>
<accession>A0A3Q9R7L6</accession>
<protein>
    <submittedName>
        <fullName evidence="1">Uncharacterized protein</fullName>
    </submittedName>
</protein>
<keyword evidence="2" id="KW-1185">Reference proteome</keyword>
<proteinExistence type="predicted"/>
<sequence>MSFLLWVVGLYLLFGAGMYSFAVVKAHEWTGFWDFSIRDGYIAGWIEYPKWALGWLEFIVKSFKK</sequence>
<organism evidence="1 2">
    <name type="scientific">Bacillus phage pW2</name>
    <dbReference type="NCBI Taxonomy" id="2500559"/>
    <lineage>
        <taxon>Viruses</taxon>
        <taxon>Duplodnaviria</taxon>
        <taxon>Heunggongvirae</taxon>
        <taxon>Uroviricota</taxon>
        <taxon>Caudoviricetes</taxon>
        <taxon>Joanripponvirinae</taxon>
        <taxon>Sophritavirus</taxon>
        <taxon>Sophritavirus pW2</taxon>
    </lineage>
</organism>
<dbReference type="Proteomes" id="UP000287896">
    <property type="component" value="Segment"/>
</dbReference>
<gene>
    <name evidence="1" type="ORF">pW2_136</name>
</gene>